<keyword evidence="1" id="KW-0472">Membrane</keyword>
<proteinExistence type="predicted"/>
<feature type="transmembrane region" description="Helical" evidence="1">
    <location>
        <begin position="31"/>
        <end position="57"/>
    </location>
</feature>
<keyword evidence="1" id="KW-1133">Transmembrane helix</keyword>
<keyword evidence="2" id="KW-1185">Reference proteome</keyword>
<protein>
    <submittedName>
        <fullName evidence="3">PKD_channel domain-containing protein</fullName>
    </submittedName>
</protein>
<organism evidence="2 3">
    <name type="scientific">Heterorhabditis bacteriophora</name>
    <name type="common">Entomopathogenic nematode worm</name>
    <dbReference type="NCBI Taxonomy" id="37862"/>
    <lineage>
        <taxon>Eukaryota</taxon>
        <taxon>Metazoa</taxon>
        <taxon>Ecdysozoa</taxon>
        <taxon>Nematoda</taxon>
        <taxon>Chromadorea</taxon>
        <taxon>Rhabditida</taxon>
        <taxon>Rhabditina</taxon>
        <taxon>Rhabditomorpha</taxon>
        <taxon>Strongyloidea</taxon>
        <taxon>Heterorhabditidae</taxon>
        <taxon>Heterorhabditis</taxon>
    </lineage>
</organism>
<keyword evidence="1" id="KW-0812">Transmembrane</keyword>
<evidence type="ECO:0000313" key="2">
    <source>
        <dbReference type="Proteomes" id="UP000095283"/>
    </source>
</evidence>
<name>A0A1I7WYC8_HETBA</name>
<reference evidence="3" key="1">
    <citation type="submission" date="2016-11" db="UniProtKB">
        <authorList>
            <consortium name="WormBaseParasite"/>
        </authorList>
    </citation>
    <scope>IDENTIFICATION</scope>
</reference>
<dbReference type="AlphaFoldDB" id="A0A1I7WYC8"/>
<sequence length="460" mass="53552">MSTIIKLLVLHLKLFVYVTDAFKVFMDYEFYWFHISLYLGYMYICVYVTMLTVDIFWKLKIILNRLQVTKDETCKRSLDAALPPDSGERYEKAMAALRRLLSNNSIRDKMIEQQAESFKIVEAYLITWIVLLNESNMPTRHTLLTACMLLIEYYLAYHIYRVSSHESENPATTPDEEYSDIHSLKNFKLFSSIEKTLRFKSHFWILPNYQENELDVEGDKLIFEYYLKVVRIEFRDYKQLQKYGISDFDGIVQLKDLAGPDDRSPWKLTQFVFFGKEYGISGYLTVRAELDVYNICGKQRLSLSCFALGIISDPDGLVPLNTCSQHIIIELEDPCIPYEVSSLSEWTNICKNSTDVTVVRERDWQIQGGTQQKDNKYYSAETITSRQCFWSEDNGEIYDINNEMPSGRVSVGQIVVEQIFLLVLKIILCSVVISYEVLGLSSLEKTFKLTRLEAYCSKID</sequence>
<evidence type="ECO:0000256" key="1">
    <source>
        <dbReference type="SAM" id="Phobius"/>
    </source>
</evidence>
<dbReference type="WBParaSite" id="Hba_10189">
    <property type="protein sequence ID" value="Hba_10189"/>
    <property type="gene ID" value="Hba_10189"/>
</dbReference>
<evidence type="ECO:0000313" key="3">
    <source>
        <dbReference type="WBParaSite" id="Hba_10189"/>
    </source>
</evidence>
<dbReference type="Proteomes" id="UP000095283">
    <property type="component" value="Unplaced"/>
</dbReference>
<accession>A0A1I7WYC8</accession>